<name>A0A0F8YCZ4_9ZZZZ</name>
<accession>A0A0F8YCZ4</accession>
<dbReference type="NCBIfam" id="NF007912">
    <property type="entry name" value="PRK10625.1"/>
    <property type="match status" value="1"/>
</dbReference>
<evidence type="ECO:0000259" key="3">
    <source>
        <dbReference type="Pfam" id="PF00248"/>
    </source>
</evidence>
<keyword evidence="2" id="KW-0560">Oxidoreductase</keyword>
<dbReference type="PANTHER" id="PTHR43364">
    <property type="entry name" value="NADH-SPECIFIC METHYLGLYOXAL REDUCTASE-RELATED"/>
    <property type="match status" value="1"/>
</dbReference>
<proteinExistence type="predicted"/>
<feature type="non-terminal residue" evidence="4">
    <location>
        <position position="324"/>
    </location>
</feature>
<organism evidence="4">
    <name type="scientific">marine sediment metagenome</name>
    <dbReference type="NCBI Taxonomy" id="412755"/>
    <lineage>
        <taxon>unclassified sequences</taxon>
        <taxon>metagenomes</taxon>
        <taxon>ecological metagenomes</taxon>
    </lineage>
</organism>
<dbReference type="InterPro" id="IPR036812">
    <property type="entry name" value="NAD(P)_OxRdtase_dom_sf"/>
</dbReference>
<evidence type="ECO:0000313" key="4">
    <source>
        <dbReference type="EMBL" id="KKK71570.1"/>
    </source>
</evidence>
<dbReference type="EMBL" id="LAZR01057672">
    <property type="protein sequence ID" value="KKK71570.1"/>
    <property type="molecule type" value="Genomic_DNA"/>
</dbReference>
<dbReference type="FunFam" id="3.20.20.100:FF:000005">
    <property type="entry name" value="NADP(H)-dependent aldo-keto reductase"/>
    <property type="match status" value="1"/>
</dbReference>
<keyword evidence="1" id="KW-0521">NADP</keyword>
<dbReference type="AlphaFoldDB" id="A0A0F8YCZ4"/>
<protein>
    <recommendedName>
        <fullName evidence="3">NADP-dependent oxidoreductase domain-containing protein</fullName>
    </recommendedName>
</protein>
<evidence type="ECO:0000256" key="2">
    <source>
        <dbReference type="ARBA" id="ARBA00023002"/>
    </source>
</evidence>
<dbReference type="Pfam" id="PF00248">
    <property type="entry name" value="Aldo_ket_red"/>
    <property type="match status" value="1"/>
</dbReference>
<sequence length="324" mass="36067">MKYCKLGKTGLDVSLIALGTMTWGEQNTPQQAFEQMDYALDHGINFFDVAEMYPVAPKPETQGLSEDYIGQWLSKTGNRDKIILATKVTGRGDANPGTAHIRGGPRLSREHIHQAIDDSLSRLQTDYVDLYQVHWPERSTNFFGELGYKHGEDDGIAIEETLSALSELVTQGKVRHLGISNETPWGVMEYLRLAKENDWPRIASIQNPYNLLSRAADVGLAEIAIREKVSMLAYSPLAFGMLSGKYIGGKKPAGSRLALFDRFIRYGNPYAEAATEAYVELAQQHQLEADQMALAFVNSREFMTSNIIGATSMEQLQRNIASID</sequence>
<dbReference type="GO" id="GO:0016491">
    <property type="term" value="F:oxidoreductase activity"/>
    <property type="evidence" value="ECO:0007669"/>
    <property type="project" value="UniProtKB-KW"/>
</dbReference>
<dbReference type="PANTHER" id="PTHR43364:SF4">
    <property type="entry name" value="NAD(P)-LINKED OXIDOREDUCTASE SUPERFAMILY PROTEIN"/>
    <property type="match status" value="1"/>
</dbReference>
<dbReference type="SUPFAM" id="SSF51430">
    <property type="entry name" value="NAD(P)-linked oxidoreductase"/>
    <property type="match status" value="1"/>
</dbReference>
<gene>
    <name evidence="4" type="ORF">LCGC14_2912590</name>
</gene>
<feature type="domain" description="NADP-dependent oxidoreductase" evidence="3">
    <location>
        <begin position="16"/>
        <end position="323"/>
    </location>
</feature>
<dbReference type="InterPro" id="IPR023210">
    <property type="entry name" value="NADP_OxRdtase_dom"/>
</dbReference>
<dbReference type="InterPro" id="IPR020471">
    <property type="entry name" value="AKR"/>
</dbReference>
<dbReference type="InterPro" id="IPR050523">
    <property type="entry name" value="AKR_Detox_Biosynth"/>
</dbReference>
<dbReference type="CDD" id="cd19094">
    <property type="entry name" value="AKR_Tas-like"/>
    <property type="match status" value="1"/>
</dbReference>
<dbReference type="PRINTS" id="PR00069">
    <property type="entry name" value="ALDKETRDTASE"/>
</dbReference>
<comment type="caution">
    <text evidence="4">The sequence shown here is derived from an EMBL/GenBank/DDBJ whole genome shotgun (WGS) entry which is preliminary data.</text>
</comment>
<reference evidence="4" key="1">
    <citation type="journal article" date="2015" name="Nature">
        <title>Complex archaea that bridge the gap between prokaryotes and eukaryotes.</title>
        <authorList>
            <person name="Spang A."/>
            <person name="Saw J.H."/>
            <person name="Jorgensen S.L."/>
            <person name="Zaremba-Niedzwiedzka K."/>
            <person name="Martijn J."/>
            <person name="Lind A.E."/>
            <person name="van Eijk R."/>
            <person name="Schleper C."/>
            <person name="Guy L."/>
            <person name="Ettema T.J."/>
        </authorList>
    </citation>
    <scope>NUCLEOTIDE SEQUENCE</scope>
</reference>
<evidence type="ECO:0000256" key="1">
    <source>
        <dbReference type="ARBA" id="ARBA00022857"/>
    </source>
</evidence>
<dbReference type="Gene3D" id="3.20.20.100">
    <property type="entry name" value="NADP-dependent oxidoreductase domain"/>
    <property type="match status" value="1"/>
</dbReference>